<evidence type="ECO:0000256" key="3">
    <source>
        <dbReference type="ARBA" id="ARBA00022989"/>
    </source>
</evidence>
<feature type="transmembrane region" description="Helical" evidence="6">
    <location>
        <begin position="221"/>
        <end position="241"/>
    </location>
</feature>
<protein>
    <submittedName>
        <fullName evidence="7">UbiA prenyltransferase family protein</fullName>
    </submittedName>
</protein>
<gene>
    <name evidence="7" type="ORF">JOL79_32055</name>
</gene>
<accession>A0A940WS73</accession>
<dbReference type="Proteomes" id="UP000674234">
    <property type="component" value="Unassembled WGS sequence"/>
</dbReference>
<feature type="transmembrane region" description="Helical" evidence="6">
    <location>
        <begin position="290"/>
        <end position="310"/>
    </location>
</feature>
<organism evidence="7 8">
    <name type="scientific">Microbispora oryzae</name>
    <dbReference type="NCBI Taxonomy" id="2806554"/>
    <lineage>
        <taxon>Bacteria</taxon>
        <taxon>Bacillati</taxon>
        <taxon>Actinomycetota</taxon>
        <taxon>Actinomycetes</taxon>
        <taxon>Streptosporangiales</taxon>
        <taxon>Streptosporangiaceae</taxon>
        <taxon>Microbispora</taxon>
    </lineage>
</organism>
<dbReference type="InterPro" id="IPR044878">
    <property type="entry name" value="UbiA_sf"/>
</dbReference>
<dbReference type="RefSeq" id="WP_210159684.1">
    <property type="nucleotide sequence ID" value="NZ_JAFCNB010000032.1"/>
</dbReference>
<keyword evidence="2 6" id="KW-0812">Transmembrane</keyword>
<feature type="region of interest" description="Disordered" evidence="5">
    <location>
        <begin position="1"/>
        <end position="24"/>
    </location>
</feature>
<comment type="caution">
    <text evidence="7">The sequence shown here is derived from an EMBL/GenBank/DDBJ whole genome shotgun (WGS) entry which is preliminary data.</text>
</comment>
<evidence type="ECO:0000256" key="4">
    <source>
        <dbReference type="ARBA" id="ARBA00023136"/>
    </source>
</evidence>
<keyword evidence="8" id="KW-1185">Reference proteome</keyword>
<keyword evidence="4 6" id="KW-0472">Membrane</keyword>
<dbReference type="GO" id="GO:0016020">
    <property type="term" value="C:membrane"/>
    <property type="evidence" value="ECO:0007669"/>
    <property type="project" value="UniProtKB-SubCell"/>
</dbReference>
<feature type="transmembrane region" description="Helical" evidence="6">
    <location>
        <begin position="181"/>
        <end position="197"/>
    </location>
</feature>
<dbReference type="EMBL" id="JAFCNB010000032">
    <property type="protein sequence ID" value="MBP2708423.1"/>
    <property type="molecule type" value="Genomic_DNA"/>
</dbReference>
<feature type="transmembrane region" description="Helical" evidence="6">
    <location>
        <begin position="65"/>
        <end position="83"/>
    </location>
</feature>
<dbReference type="Gene3D" id="1.10.357.140">
    <property type="entry name" value="UbiA prenyltransferase"/>
    <property type="match status" value="1"/>
</dbReference>
<proteinExistence type="predicted"/>
<reference evidence="7" key="1">
    <citation type="submission" date="2021-02" db="EMBL/GenBank/DDBJ databases">
        <title>Draft genome sequence of Microbispora sp. RL4-1S isolated from rice leaves in Thailand.</title>
        <authorList>
            <person name="Muangham S."/>
            <person name="Duangmal K."/>
        </authorList>
    </citation>
    <scope>NUCLEOTIDE SEQUENCE</scope>
    <source>
        <strain evidence="7">RL4-1S</strain>
    </source>
</reference>
<evidence type="ECO:0000313" key="8">
    <source>
        <dbReference type="Proteomes" id="UP000674234"/>
    </source>
</evidence>
<evidence type="ECO:0000256" key="1">
    <source>
        <dbReference type="ARBA" id="ARBA00004141"/>
    </source>
</evidence>
<comment type="subcellular location">
    <subcellularLocation>
        <location evidence="1">Membrane</location>
        <topology evidence="1">Multi-pass membrane protein</topology>
    </subcellularLocation>
</comment>
<feature type="transmembrane region" description="Helical" evidence="6">
    <location>
        <begin position="104"/>
        <end position="124"/>
    </location>
</feature>
<dbReference type="AlphaFoldDB" id="A0A940WS73"/>
<feature type="transmembrane region" description="Helical" evidence="6">
    <location>
        <begin position="253"/>
        <end position="270"/>
    </location>
</feature>
<sequence length="321" mass="33477">MRVIESPGRPPGRRPGRPPGRPRPVADLLALARPAHAAKSLLIVPIALADAGVVTAGALGRLAWAAGAFVLAGAAVYVGNDIADRHRDRHHPVKRDRPVASGRVPVRAAALYCLALLGLLGVVLCAGPDRPYWPVLAYLALNLAYSRVLKHLPLVDVGAVALGFALRVLQGCLVAGDRISGWLMVAVFSMALVLVIGKRRQELLDSGPAHRPALRGYSVELANQLLQLTCVLAAVAGLIYLRSEAPLGPYGQAAMLLCTPPALFALFRYLKAVLVDGRGGDPVRGLLGDRGIAAAGVAIAVVLGAATLLARHPALVPAITP</sequence>
<evidence type="ECO:0000256" key="5">
    <source>
        <dbReference type="SAM" id="MobiDB-lite"/>
    </source>
</evidence>
<keyword evidence="3 6" id="KW-1133">Transmembrane helix</keyword>
<dbReference type="InterPro" id="IPR000537">
    <property type="entry name" value="UbiA_prenyltransferase"/>
</dbReference>
<evidence type="ECO:0000313" key="7">
    <source>
        <dbReference type="EMBL" id="MBP2708423.1"/>
    </source>
</evidence>
<dbReference type="Pfam" id="PF01040">
    <property type="entry name" value="UbiA"/>
    <property type="match status" value="1"/>
</dbReference>
<evidence type="ECO:0000256" key="2">
    <source>
        <dbReference type="ARBA" id="ARBA00022692"/>
    </source>
</evidence>
<name>A0A940WS73_9ACTN</name>
<dbReference type="GO" id="GO:0016765">
    <property type="term" value="F:transferase activity, transferring alkyl or aryl (other than methyl) groups"/>
    <property type="evidence" value="ECO:0007669"/>
    <property type="project" value="InterPro"/>
</dbReference>
<dbReference type="CDD" id="cd13963">
    <property type="entry name" value="PT_UbiA_2"/>
    <property type="match status" value="1"/>
</dbReference>
<evidence type="ECO:0000256" key="6">
    <source>
        <dbReference type="SAM" id="Phobius"/>
    </source>
</evidence>